<accession>A0A4C1ZBM1</accession>
<evidence type="ECO:0000313" key="3">
    <source>
        <dbReference type="Proteomes" id="UP000299102"/>
    </source>
</evidence>
<reference evidence="2 3" key="1">
    <citation type="journal article" date="2019" name="Commun. Biol.">
        <title>The bagworm genome reveals a unique fibroin gene that provides high tensile strength.</title>
        <authorList>
            <person name="Kono N."/>
            <person name="Nakamura H."/>
            <person name="Ohtoshi R."/>
            <person name="Tomita M."/>
            <person name="Numata K."/>
            <person name="Arakawa K."/>
        </authorList>
    </citation>
    <scope>NUCLEOTIDE SEQUENCE [LARGE SCALE GENOMIC DNA]</scope>
</reference>
<sequence>MPEWSEQFTIPIIRYTMEDDDRQEENQQLHTKKVSLHTTVKIETPETGRRCSGPSHYIPPQCNNRLSPRAARKRNERRSSRTDMNLKPPPRKTCNCVDCRPSNTLLPGLGQTLNPGYEQYRKSLLEVPWCNEYTEASSDDLSSEWDSDVPEPPPRTSKVSTYVITQVYIKMTISQTTPQRPPCVKRPAINKFNETPLRRIDELF</sequence>
<evidence type="ECO:0000313" key="2">
    <source>
        <dbReference type="EMBL" id="GBP84524.1"/>
    </source>
</evidence>
<dbReference type="AlphaFoldDB" id="A0A4C1ZBM1"/>
<dbReference type="OrthoDB" id="7342114at2759"/>
<feature type="region of interest" description="Disordered" evidence="1">
    <location>
        <begin position="39"/>
        <end position="89"/>
    </location>
</feature>
<proteinExistence type="predicted"/>
<name>A0A4C1ZBM1_EUMVA</name>
<evidence type="ECO:0000256" key="1">
    <source>
        <dbReference type="SAM" id="MobiDB-lite"/>
    </source>
</evidence>
<organism evidence="2 3">
    <name type="scientific">Eumeta variegata</name>
    <name type="common">Bagworm moth</name>
    <name type="synonym">Eumeta japonica</name>
    <dbReference type="NCBI Taxonomy" id="151549"/>
    <lineage>
        <taxon>Eukaryota</taxon>
        <taxon>Metazoa</taxon>
        <taxon>Ecdysozoa</taxon>
        <taxon>Arthropoda</taxon>
        <taxon>Hexapoda</taxon>
        <taxon>Insecta</taxon>
        <taxon>Pterygota</taxon>
        <taxon>Neoptera</taxon>
        <taxon>Endopterygota</taxon>
        <taxon>Lepidoptera</taxon>
        <taxon>Glossata</taxon>
        <taxon>Ditrysia</taxon>
        <taxon>Tineoidea</taxon>
        <taxon>Psychidae</taxon>
        <taxon>Oiketicinae</taxon>
        <taxon>Eumeta</taxon>
    </lineage>
</organism>
<gene>
    <name evidence="2" type="ORF">EVAR_64244_1</name>
</gene>
<keyword evidence="3" id="KW-1185">Reference proteome</keyword>
<dbReference type="EMBL" id="BGZK01001684">
    <property type="protein sequence ID" value="GBP84524.1"/>
    <property type="molecule type" value="Genomic_DNA"/>
</dbReference>
<comment type="caution">
    <text evidence="2">The sequence shown here is derived from an EMBL/GenBank/DDBJ whole genome shotgun (WGS) entry which is preliminary data.</text>
</comment>
<dbReference type="Proteomes" id="UP000299102">
    <property type="component" value="Unassembled WGS sequence"/>
</dbReference>
<dbReference type="STRING" id="151549.A0A4C1ZBM1"/>
<protein>
    <submittedName>
        <fullName evidence="2">Uncharacterized protein</fullName>
    </submittedName>
</protein>